<dbReference type="InterPro" id="IPR000157">
    <property type="entry name" value="TIR_dom"/>
</dbReference>
<dbReference type="GO" id="GO:0007165">
    <property type="term" value="P:signal transduction"/>
    <property type="evidence" value="ECO:0007669"/>
    <property type="project" value="InterPro"/>
</dbReference>
<evidence type="ECO:0000259" key="1">
    <source>
        <dbReference type="PROSITE" id="PS50104"/>
    </source>
</evidence>
<dbReference type="OrthoDB" id="7285215at2"/>
<feature type="domain" description="TIR" evidence="1">
    <location>
        <begin position="22"/>
        <end position="154"/>
    </location>
</feature>
<accession>A0A561V7K7</accession>
<organism evidence="2 3">
    <name type="scientific">Saccharopolyspora dendranthemae</name>
    <dbReference type="NCBI Taxonomy" id="1181886"/>
    <lineage>
        <taxon>Bacteria</taxon>
        <taxon>Bacillati</taxon>
        <taxon>Actinomycetota</taxon>
        <taxon>Actinomycetes</taxon>
        <taxon>Pseudonocardiales</taxon>
        <taxon>Pseudonocardiaceae</taxon>
        <taxon>Saccharopolyspora</taxon>
    </lineage>
</organism>
<sequence>MSHFPLGLRWRLCALMLAIMGSEWDFFISHASEDKRQVAGPLAHYLRSVGFSVWYDDFSLRVGDSVLREIDRGLGASHFGVVVLSDSFFAKEWTYRELAGLVTTATADQRRVLPVWHNVDAAAIASYSPMLADVKGVHTSRGLHVVAEELVRASFPDRVADLPLSNRSKERPDDLNTAQETLRSVLDAGGRREEILIVLSAYQILLTLFGRYTAAVIPTAGFADCLPSDFVLFEQHGITGPIQITFVVLGPTGPGGADFLAATDRAFGEEVTFNKYPKNNYLPGRRVGEFPRVQSVAQGIADRLKSNNIHARDPRVWNFSVLLVHGRRGVQDSAPTCRTRLNFETASYDRLIDPTDPPFWG</sequence>
<protein>
    <submittedName>
        <fullName evidence="2">TIR domain-containing protein</fullName>
    </submittedName>
</protein>
<name>A0A561V7K7_9PSEU</name>
<dbReference type="SUPFAM" id="SSF52200">
    <property type="entry name" value="Toll/Interleukin receptor TIR domain"/>
    <property type="match status" value="1"/>
</dbReference>
<keyword evidence="3" id="KW-1185">Reference proteome</keyword>
<evidence type="ECO:0000313" key="3">
    <source>
        <dbReference type="Proteomes" id="UP000316184"/>
    </source>
</evidence>
<dbReference type="InterPro" id="IPR035897">
    <property type="entry name" value="Toll_tir_struct_dom_sf"/>
</dbReference>
<dbReference type="SMART" id="SM00255">
    <property type="entry name" value="TIR"/>
    <property type="match status" value="1"/>
</dbReference>
<dbReference type="AlphaFoldDB" id="A0A561V7K7"/>
<evidence type="ECO:0000313" key="2">
    <source>
        <dbReference type="EMBL" id="TWG07573.1"/>
    </source>
</evidence>
<comment type="caution">
    <text evidence="2">The sequence shown here is derived from an EMBL/GenBank/DDBJ whole genome shotgun (WGS) entry which is preliminary data.</text>
</comment>
<dbReference type="Gene3D" id="3.40.50.10140">
    <property type="entry name" value="Toll/interleukin-1 receptor homology (TIR) domain"/>
    <property type="match status" value="1"/>
</dbReference>
<dbReference type="Pfam" id="PF13676">
    <property type="entry name" value="TIR_2"/>
    <property type="match status" value="1"/>
</dbReference>
<dbReference type="Proteomes" id="UP000316184">
    <property type="component" value="Unassembled WGS sequence"/>
</dbReference>
<gene>
    <name evidence="2" type="ORF">FHU35_11190</name>
</gene>
<dbReference type="PROSITE" id="PS50104">
    <property type="entry name" value="TIR"/>
    <property type="match status" value="1"/>
</dbReference>
<dbReference type="EMBL" id="VIWX01000001">
    <property type="protein sequence ID" value="TWG07573.1"/>
    <property type="molecule type" value="Genomic_DNA"/>
</dbReference>
<proteinExistence type="predicted"/>
<reference evidence="2 3" key="1">
    <citation type="submission" date="2019-06" db="EMBL/GenBank/DDBJ databases">
        <title>Sequencing the genomes of 1000 actinobacteria strains.</title>
        <authorList>
            <person name="Klenk H.-P."/>
        </authorList>
    </citation>
    <scope>NUCLEOTIDE SEQUENCE [LARGE SCALE GENOMIC DNA]</scope>
    <source>
        <strain evidence="2 3">DSM 46699</strain>
    </source>
</reference>